<proteinExistence type="predicted"/>
<feature type="chain" id="PRO_5025597070" evidence="1">
    <location>
        <begin position="26"/>
        <end position="723"/>
    </location>
</feature>
<keyword evidence="1" id="KW-0732">Signal</keyword>
<dbReference type="AlphaFoldDB" id="A0A6B2H2L9"/>
<dbReference type="InterPro" id="IPR001375">
    <property type="entry name" value="Peptidase_S9_cat"/>
</dbReference>
<gene>
    <name evidence="4" type="ORF">GWO68_01340</name>
</gene>
<feature type="domain" description="Dipeptidylpeptidase IV N-terminal" evidence="3">
    <location>
        <begin position="113"/>
        <end position="435"/>
    </location>
</feature>
<accession>A0A6B2H2L9</accession>
<dbReference type="Proteomes" id="UP000478546">
    <property type="component" value="Unassembled WGS sequence"/>
</dbReference>
<keyword evidence="5" id="KW-1185">Reference proteome</keyword>
<dbReference type="InterPro" id="IPR050278">
    <property type="entry name" value="Serine_Prot_S9B/DPPIV"/>
</dbReference>
<name>A0A6B2H2L9_9BACT</name>
<feature type="signal peptide" evidence="1">
    <location>
        <begin position="1"/>
        <end position="25"/>
    </location>
</feature>
<comment type="caution">
    <text evidence="4">The sequence shown here is derived from an EMBL/GenBank/DDBJ whole genome shotgun (WGS) entry which is preliminary data.</text>
</comment>
<dbReference type="Pfam" id="PF00326">
    <property type="entry name" value="Peptidase_S9"/>
    <property type="match status" value="1"/>
</dbReference>
<dbReference type="PANTHER" id="PTHR11731:SF193">
    <property type="entry name" value="DIPEPTIDYL PEPTIDASE 9"/>
    <property type="match status" value="1"/>
</dbReference>
<evidence type="ECO:0000313" key="4">
    <source>
        <dbReference type="EMBL" id="NDK54547.1"/>
    </source>
</evidence>
<dbReference type="GO" id="GO:0008239">
    <property type="term" value="F:dipeptidyl-peptidase activity"/>
    <property type="evidence" value="ECO:0007669"/>
    <property type="project" value="TreeGrafter"/>
</dbReference>
<dbReference type="Gene3D" id="2.140.10.30">
    <property type="entry name" value="Dipeptidylpeptidase IV, N-terminal domain"/>
    <property type="match status" value="1"/>
</dbReference>
<sequence>MIFSNRLKGLAFTLLLAAASLQVQAQNKMLTMEDAVINPALQPENLRQLNWVAGSDDFTFVKDNTLVGGNAKSTKHTPILTVDKLSAALQAAGGKEVKSFPVVQWKDANTFIVDAQGKIFNYNLKTGKATIVTTYAADAENTDLDPTKQRVAYTKGNNLYVSLPGVADVAVTNEKNETIVNGQAAHRSEFGISKGTFWSPEGKQLAFYRMDQTMVTDYPLVDIAPLPAKQNNIKYPMAGGKSHHVTVGVYNTATKQTTFLKTGEPADQYLTNLTWSPDEKYIYIAVLNRDQNHMKLNQYDAATGNFMKTLLEEKHAKYVEPEKGLYFVPGKNNQFVRVSERTGFDHLYLYDTNGKEIRTLTKGDWVVTDVLGFSKDGKKLYYSSTAESPLERHFYVVELSNGKSTRLSQGTGTHNATLSPTGSYTIDNYSSQVTPRKIWVIDNKNGKIAQTLLTAKNPVADYKLGETTIFTVKADDGTDLYARMITPPNFDKSKKYPVVVYLYGGPHLQLVTNSWLGGANLWMHLMAQKGYIVFTLDPRGTSARGLNFEQATFRQLGTVEMADQLRGVEYLKSLPYVDASRMGIHGWSFGGFMTTTMMLKSPDTFKVGVAGGPVIDWKYYEIMYTERYMDSPEQNPEGYKNANLLNHVKNLKGKLLMIHGTVDDVVVWQHSLAFIKKAVDEGVQLDYFVYPGHPHNVRGKDRVHLMQKVTQYLEDNLKETPKQ</sequence>
<evidence type="ECO:0000256" key="1">
    <source>
        <dbReference type="SAM" id="SignalP"/>
    </source>
</evidence>
<evidence type="ECO:0000259" key="3">
    <source>
        <dbReference type="Pfam" id="PF00930"/>
    </source>
</evidence>
<evidence type="ECO:0000259" key="2">
    <source>
        <dbReference type="Pfam" id="PF00326"/>
    </source>
</evidence>
<dbReference type="PANTHER" id="PTHR11731">
    <property type="entry name" value="PROTEASE FAMILY S9B,C DIPEPTIDYL-PEPTIDASE IV-RELATED"/>
    <property type="match status" value="1"/>
</dbReference>
<dbReference type="GO" id="GO:0008236">
    <property type="term" value="F:serine-type peptidase activity"/>
    <property type="evidence" value="ECO:0007669"/>
    <property type="project" value="InterPro"/>
</dbReference>
<dbReference type="InterPro" id="IPR029058">
    <property type="entry name" value="AB_hydrolase_fold"/>
</dbReference>
<protein>
    <submittedName>
        <fullName evidence="4">S9 family peptidase</fullName>
    </submittedName>
</protein>
<dbReference type="SUPFAM" id="SSF53474">
    <property type="entry name" value="alpha/beta-Hydrolases"/>
    <property type="match status" value="1"/>
</dbReference>
<dbReference type="Pfam" id="PF00930">
    <property type="entry name" value="DPPIV_N"/>
    <property type="match status" value="1"/>
</dbReference>
<feature type="domain" description="Peptidase S9 prolyl oligopeptidase catalytic" evidence="2">
    <location>
        <begin position="523"/>
        <end position="719"/>
    </location>
</feature>
<dbReference type="InterPro" id="IPR002469">
    <property type="entry name" value="Peptidase_S9B_N"/>
</dbReference>
<dbReference type="SUPFAM" id="SSF82171">
    <property type="entry name" value="DPP6 N-terminal domain-like"/>
    <property type="match status" value="1"/>
</dbReference>
<evidence type="ECO:0000313" key="5">
    <source>
        <dbReference type="Proteomes" id="UP000478546"/>
    </source>
</evidence>
<reference evidence="4 5" key="1">
    <citation type="submission" date="2020-01" db="EMBL/GenBank/DDBJ databases">
        <authorList>
            <person name="Kim M.K."/>
        </authorList>
    </citation>
    <scope>NUCLEOTIDE SEQUENCE [LARGE SCALE GENOMIC DNA]</scope>
    <source>
        <strain evidence="4 5">BT213</strain>
    </source>
</reference>
<organism evidence="4 5">
    <name type="scientific">Pontibacter fetidus</name>
    <dbReference type="NCBI Taxonomy" id="2700082"/>
    <lineage>
        <taxon>Bacteria</taxon>
        <taxon>Pseudomonadati</taxon>
        <taxon>Bacteroidota</taxon>
        <taxon>Cytophagia</taxon>
        <taxon>Cytophagales</taxon>
        <taxon>Hymenobacteraceae</taxon>
        <taxon>Pontibacter</taxon>
    </lineage>
</organism>
<dbReference type="EMBL" id="JAAEAA010000002">
    <property type="protein sequence ID" value="NDK54547.1"/>
    <property type="molecule type" value="Genomic_DNA"/>
</dbReference>
<dbReference type="GO" id="GO:0006508">
    <property type="term" value="P:proteolysis"/>
    <property type="evidence" value="ECO:0007669"/>
    <property type="project" value="InterPro"/>
</dbReference>
<dbReference type="RefSeq" id="WP_162344611.1">
    <property type="nucleotide sequence ID" value="NZ_JAAEAA010000002.1"/>
</dbReference>
<dbReference type="Gene3D" id="3.40.50.1820">
    <property type="entry name" value="alpha/beta hydrolase"/>
    <property type="match status" value="1"/>
</dbReference>